<evidence type="ECO:0000256" key="2">
    <source>
        <dbReference type="SAM" id="SignalP"/>
    </source>
</evidence>
<dbReference type="EMBL" id="CP036426">
    <property type="protein sequence ID" value="QDV34757.1"/>
    <property type="molecule type" value="Genomic_DNA"/>
</dbReference>
<dbReference type="OrthoDB" id="9764953at2"/>
<dbReference type="PANTHER" id="PTHR43037:SF1">
    <property type="entry name" value="BLL1128 PROTEIN"/>
    <property type="match status" value="1"/>
</dbReference>
<proteinExistence type="predicted"/>
<dbReference type="RefSeq" id="WP_145269867.1">
    <property type="nucleotide sequence ID" value="NZ_CP036426.1"/>
</dbReference>
<organism evidence="3 4">
    <name type="scientific">Tautonia plasticadhaerens</name>
    <dbReference type="NCBI Taxonomy" id="2527974"/>
    <lineage>
        <taxon>Bacteria</taxon>
        <taxon>Pseudomonadati</taxon>
        <taxon>Planctomycetota</taxon>
        <taxon>Planctomycetia</taxon>
        <taxon>Isosphaerales</taxon>
        <taxon>Isosphaeraceae</taxon>
        <taxon>Tautonia</taxon>
    </lineage>
</organism>
<protein>
    <submittedName>
        <fullName evidence="3">Esterase PHB depolymerase</fullName>
    </submittedName>
</protein>
<dbReference type="SUPFAM" id="SSF53474">
    <property type="entry name" value="alpha/beta-Hydrolases"/>
    <property type="match status" value="1"/>
</dbReference>
<reference evidence="3 4" key="1">
    <citation type="submission" date="2019-02" db="EMBL/GenBank/DDBJ databases">
        <title>Deep-cultivation of Planctomycetes and their phenomic and genomic characterization uncovers novel biology.</title>
        <authorList>
            <person name="Wiegand S."/>
            <person name="Jogler M."/>
            <person name="Boedeker C."/>
            <person name="Pinto D."/>
            <person name="Vollmers J."/>
            <person name="Rivas-Marin E."/>
            <person name="Kohn T."/>
            <person name="Peeters S.H."/>
            <person name="Heuer A."/>
            <person name="Rast P."/>
            <person name="Oberbeckmann S."/>
            <person name="Bunk B."/>
            <person name="Jeske O."/>
            <person name="Meyerdierks A."/>
            <person name="Storesund J.E."/>
            <person name="Kallscheuer N."/>
            <person name="Luecker S."/>
            <person name="Lage O.M."/>
            <person name="Pohl T."/>
            <person name="Merkel B.J."/>
            <person name="Hornburger P."/>
            <person name="Mueller R.-W."/>
            <person name="Bruemmer F."/>
            <person name="Labrenz M."/>
            <person name="Spormann A.M."/>
            <person name="Op den Camp H."/>
            <person name="Overmann J."/>
            <person name="Amann R."/>
            <person name="Jetten M.S.M."/>
            <person name="Mascher T."/>
            <person name="Medema M.H."/>
            <person name="Devos D.P."/>
            <person name="Kaster A.-K."/>
            <person name="Ovreas L."/>
            <person name="Rohde M."/>
            <person name="Galperin M.Y."/>
            <person name="Jogler C."/>
        </authorList>
    </citation>
    <scope>NUCLEOTIDE SEQUENCE [LARGE SCALE GENOMIC DNA]</scope>
    <source>
        <strain evidence="3 4">ElP</strain>
    </source>
</reference>
<feature type="chain" id="PRO_5022004233" evidence="2">
    <location>
        <begin position="21"/>
        <end position="345"/>
    </location>
</feature>
<evidence type="ECO:0000313" key="4">
    <source>
        <dbReference type="Proteomes" id="UP000317835"/>
    </source>
</evidence>
<evidence type="ECO:0000256" key="1">
    <source>
        <dbReference type="ARBA" id="ARBA00022729"/>
    </source>
</evidence>
<accession>A0A518H1P0</accession>
<name>A0A518H1P0_9BACT</name>
<keyword evidence="4" id="KW-1185">Reference proteome</keyword>
<keyword evidence="1 2" id="KW-0732">Signal</keyword>
<evidence type="ECO:0000313" key="3">
    <source>
        <dbReference type="EMBL" id="QDV34757.1"/>
    </source>
</evidence>
<dbReference type="InterPro" id="IPR050955">
    <property type="entry name" value="Plant_Biomass_Hydrol_Est"/>
</dbReference>
<dbReference type="Proteomes" id="UP000317835">
    <property type="component" value="Chromosome"/>
</dbReference>
<dbReference type="KEGG" id="tpla:ElP_26520"/>
<dbReference type="Gene3D" id="3.40.50.1820">
    <property type="entry name" value="alpha/beta hydrolase"/>
    <property type="match status" value="1"/>
</dbReference>
<sequence length="345" mass="36659" precursor="true">MFTCPLLLLTHLILADGATAETAAPMATERRIEVQGLDRSYLLYAPTAAPAGPRPLVLVFHGEGGDGRRTEAYFGMNRLADEAGFLVAYPEGLAAMWDDGRELPRPPSGGVGLALSLANRLASRRPAEPAPVPDDVVFVRAVVDEVDSLHPVDRGRVFATGMSCGGMFCHRLAAEAPDLIAAVAPVAGPVALPYFDEFRLGRPVSFFTIQGDADPIVPIQGGLVYPAGLQVRGRISSLEETLAKYLSATGIEGRPEVCMLEDTARDGTTTERRAYPPGAEGPRVVVDLVHGGGHGLPGHRRSHPEWAVGKTSQDYDGSRAIWEFFASCPPRSFTPTGGVVAAAPR</sequence>
<gene>
    <name evidence="3" type="ORF">ElP_26520</name>
</gene>
<dbReference type="PANTHER" id="PTHR43037">
    <property type="entry name" value="UNNAMED PRODUCT-RELATED"/>
    <property type="match status" value="1"/>
</dbReference>
<feature type="signal peptide" evidence="2">
    <location>
        <begin position="1"/>
        <end position="20"/>
    </location>
</feature>
<dbReference type="InterPro" id="IPR029058">
    <property type="entry name" value="AB_hydrolase_fold"/>
</dbReference>
<dbReference type="AlphaFoldDB" id="A0A518H1P0"/>